<comment type="caution">
    <text evidence="1">The sequence shown here is derived from an EMBL/GenBank/DDBJ whole genome shotgun (WGS) entry which is preliminary data.</text>
</comment>
<protein>
    <recommendedName>
        <fullName evidence="3">Leucine-rich repeat domain-containing protein</fullName>
    </recommendedName>
</protein>
<dbReference type="Proteomes" id="UP000238937">
    <property type="component" value="Unassembled WGS sequence"/>
</dbReference>
<proteinExistence type="predicted"/>
<keyword evidence="2" id="KW-1185">Reference proteome</keyword>
<dbReference type="InterPro" id="IPR032675">
    <property type="entry name" value="LRR_dom_sf"/>
</dbReference>
<organism evidence="1 2">
    <name type="scientific">Chamaesiphon polymorphus CCALA 037</name>
    <dbReference type="NCBI Taxonomy" id="2107692"/>
    <lineage>
        <taxon>Bacteria</taxon>
        <taxon>Bacillati</taxon>
        <taxon>Cyanobacteriota</taxon>
        <taxon>Cyanophyceae</taxon>
        <taxon>Gomontiellales</taxon>
        <taxon>Chamaesiphonaceae</taxon>
        <taxon>Chamaesiphon</taxon>
    </lineage>
</organism>
<evidence type="ECO:0000313" key="2">
    <source>
        <dbReference type="Proteomes" id="UP000238937"/>
    </source>
</evidence>
<dbReference type="SUPFAM" id="SSF52047">
    <property type="entry name" value="RNI-like"/>
    <property type="match status" value="1"/>
</dbReference>
<dbReference type="EMBL" id="PVWO01000441">
    <property type="protein sequence ID" value="PSB48470.1"/>
    <property type="molecule type" value="Genomic_DNA"/>
</dbReference>
<gene>
    <name evidence="1" type="ORF">C7B77_23875</name>
</gene>
<dbReference type="AlphaFoldDB" id="A0A2T1FU50"/>
<accession>A0A2T1FU50</accession>
<dbReference type="Gene3D" id="3.80.10.10">
    <property type="entry name" value="Ribonuclease Inhibitor"/>
    <property type="match status" value="1"/>
</dbReference>
<reference evidence="1 2" key="1">
    <citation type="submission" date="2018-03" db="EMBL/GenBank/DDBJ databases">
        <title>The ancient ancestry and fast evolution of plastids.</title>
        <authorList>
            <person name="Moore K.R."/>
            <person name="Magnabosco C."/>
            <person name="Momper L."/>
            <person name="Gold D.A."/>
            <person name="Bosak T."/>
            <person name="Fournier G.P."/>
        </authorList>
    </citation>
    <scope>NUCLEOTIDE SEQUENCE [LARGE SCALE GENOMIC DNA]</scope>
    <source>
        <strain evidence="1 2">CCALA 037</strain>
    </source>
</reference>
<evidence type="ECO:0000313" key="1">
    <source>
        <dbReference type="EMBL" id="PSB48470.1"/>
    </source>
</evidence>
<name>A0A2T1FU50_9CYAN</name>
<sequence length="292" mass="33297">MNLIRIGYDYEDVVDTFELKWQLLLQSKQVDEIEALVFGVLDWFVDIVSMLANAKNYLPNLKAVFLGDIEDRDCMISSLPQYDDISSILLSYAQLEHIHVRCNNGRNGRTGEKRPEGMRFCSPLQHNYLKVLRIESGGLNSQTLIDISQLELPSLEYLELWLGAPEYGGNSSINDLMLIISGQKFPKLRYLGLRNCDYTDEIATQLATSPLIRRLTELDLSMGTLGDEGLLALLNSPFINELDVLNVSQNYITTDFIEKILPRFELDCQIVVDRQQCSKYVEPIQRYCAVAE</sequence>
<evidence type="ECO:0008006" key="3">
    <source>
        <dbReference type="Google" id="ProtNLM"/>
    </source>
</evidence>